<evidence type="ECO:0000313" key="1">
    <source>
        <dbReference type="EMBL" id="KAI0489216.1"/>
    </source>
</evidence>
<dbReference type="EMBL" id="JAGYWB010000019">
    <property type="protein sequence ID" value="KAI0489216.1"/>
    <property type="molecule type" value="Genomic_DNA"/>
</dbReference>
<sequence length="51" mass="5795">MFVLSYSSFSIILSSYMQFLPWDNLDILPCSCLCRGCICQPSELIKAMRVA</sequence>
<gene>
    <name evidence="1" type="ORF">KFK09_029058</name>
</gene>
<name>A0A8T3A4F4_DENNO</name>
<protein>
    <submittedName>
        <fullName evidence="1">Uncharacterized protein</fullName>
    </submittedName>
</protein>
<organism evidence="1 2">
    <name type="scientific">Dendrobium nobile</name>
    <name type="common">Orchid</name>
    <dbReference type="NCBI Taxonomy" id="94219"/>
    <lineage>
        <taxon>Eukaryota</taxon>
        <taxon>Viridiplantae</taxon>
        <taxon>Streptophyta</taxon>
        <taxon>Embryophyta</taxon>
        <taxon>Tracheophyta</taxon>
        <taxon>Spermatophyta</taxon>
        <taxon>Magnoliopsida</taxon>
        <taxon>Liliopsida</taxon>
        <taxon>Asparagales</taxon>
        <taxon>Orchidaceae</taxon>
        <taxon>Epidendroideae</taxon>
        <taxon>Malaxideae</taxon>
        <taxon>Dendrobiinae</taxon>
        <taxon>Dendrobium</taxon>
    </lineage>
</organism>
<keyword evidence="2" id="KW-1185">Reference proteome</keyword>
<proteinExistence type="predicted"/>
<accession>A0A8T3A4F4</accession>
<dbReference type="AlphaFoldDB" id="A0A8T3A4F4"/>
<dbReference type="Proteomes" id="UP000829196">
    <property type="component" value="Unassembled WGS sequence"/>
</dbReference>
<comment type="caution">
    <text evidence="1">The sequence shown here is derived from an EMBL/GenBank/DDBJ whole genome shotgun (WGS) entry which is preliminary data.</text>
</comment>
<evidence type="ECO:0000313" key="2">
    <source>
        <dbReference type="Proteomes" id="UP000829196"/>
    </source>
</evidence>
<reference evidence="1" key="1">
    <citation type="journal article" date="2022" name="Front. Genet.">
        <title>Chromosome-Scale Assembly of the Dendrobium nobile Genome Provides Insights Into the Molecular Mechanism of the Biosynthesis of the Medicinal Active Ingredient of Dendrobium.</title>
        <authorList>
            <person name="Xu Q."/>
            <person name="Niu S.-C."/>
            <person name="Li K.-L."/>
            <person name="Zheng P.-J."/>
            <person name="Zhang X.-J."/>
            <person name="Jia Y."/>
            <person name="Liu Y."/>
            <person name="Niu Y.-X."/>
            <person name="Yu L.-H."/>
            <person name="Chen D.-F."/>
            <person name="Zhang G.-Q."/>
        </authorList>
    </citation>
    <scope>NUCLEOTIDE SEQUENCE</scope>
    <source>
        <tissue evidence="1">Leaf</tissue>
    </source>
</reference>